<dbReference type="GO" id="GO:0046872">
    <property type="term" value="F:metal ion binding"/>
    <property type="evidence" value="ECO:0007669"/>
    <property type="project" value="UniProtKB-KW"/>
</dbReference>
<accession>A0A9J7AT44</accession>
<dbReference type="Proteomes" id="UP001060336">
    <property type="component" value="Chromosome"/>
</dbReference>
<keyword evidence="6" id="KW-1185">Reference proteome</keyword>
<evidence type="ECO:0000256" key="1">
    <source>
        <dbReference type="ARBA" id="ARBA00022723"/>
    </source>
</evidence>
<dbReference type="CDD" id="cd03885">
    <property type="entry name" value="M20_CPDG2"/>
    <property type="match status" value="1"/>
</dbReference>
<organism evidence="5 6">
    <name type="scientific">Nisaea acidiphila</name>
    <dbReference type="NCBI Taxonomy" id="1862145"/>
    <lineage>
        <taxon>Bacteria</taxon>
        <taxon>Pseudomonadati</taxon>
        <taxon>Pseudomonadota</taxon>
        <taxon>Alphaproteobacteria</taxon>
        <taxon>Rhodospirillales</taxon>
        <taxon>Thalassobaculaceae</taxon>
        <taxon>Nisaea</taxon>
    </lineage>
</organism>
<dbReference type="Pfam" id="PF07687">
    <property type="entry name" value="M20_dimer"/>
    <property type="match status" value="1"/>
</dbReference>
<evidence type="ECO:0000313" key="6">
    <source>
        <dbReference type="Proteomes" id="UP001060336"/>
    </source>
</evidence>
<dbReference type="Gene3D" id="3.40.630.10">
    <property type="entry name" value="Zn peptidases"/>
    <property type="match status" value="1"/>
</dbReference>
<dbReference type="PANTHER" id="PTHR43808:SF9">
    <property type="entry name" value="BLL0789 PROTEIN"/>
    <property type="match status" value="1"/>
</dbReference>
<dbReference type="Pfam" id="PF01546">
    <property type="entry name" value="Peptidase_M20"/>
    <property type="match status" value="1"/>
</dbReference>
<evidence type="ECO:0000313" key="5">
    <source>
        <dbReference type="EMBL" id="UUX50859.1"/>
    </source>
</evidence>
<dbReference type="SUPFAM" id="SSF55031">
    <property type="entry name" value="Bacterial exopeptidase dimerisation domain"/>
    <property type="match status" value="1"/>
</dbReference>
<dbReference type="InterPro" id="IPR036264">
    <property type="entry name" value="Bact_exopeptidase_dim_dom"/>
</dbReference>
<feature type="active site" description="Proton acceptor" evidence="3">
    <location>
        <position position="152"/>
    </location>
</feature>
<dbReference type="EMBL" id="CP102480">
    <property type="protein sequence ID" value="UUX50859.1"/>
    <property type="molecule type" value="Genomic_DNA"/>
</dbReference>
<name>A0A9J7AT44_9PROT</name>
<reference evidence="5" key="1">
    <citation type="submission" date="2022-08" db="EMBL/GenBank/DDBJ databases">
        <title>Nisaea acidiphila sp. nov., isolated from a marine algal debris and emended description of the genus Nisaea Urios et al. 2008.</title>
        <authorList>
            <person name="Kwon K."/>
        </authorList>
    </citation>
    <scope>NUCLEOTIDE SEQUENCE</scope>
    <source>
        <strain evidence="5">MEBiC11861</strain>
    </source>
</reference>
<dbReference type="RefSeq" id="WP_257770101.1">
    <property type="nucleotide sequence ID" value="NZ_CP102480.1"/>
</dbReference>
<dbReference type="Gene3D" id="3.30.70.360">
    <property type="match status" value="1"/>
</dbReference>
<protein>
    <submittedName>
        <fullName evidence="5">M20 family metallopeptidase</fullName>
    </submittedName>
</protein>
<feature type="domain" description="Peptidase M20 dimerisation" evidence="4">
    <location>
        <begin position="187"/>
        <end position="278"/>
    </location>
</feature>
<keyword evidence="1" id="KW-0479">Metal-binding</keyword>
<sequence length="385" mass="41214">MSPDSSVPSNTPKVDPEDILEGILDWVEAESPTTDAAAVNKVADKVQDLYKDLGLAIERTPGRDGFGDIIRARTANASGEKGILVLCHIDTVHPVGVKDGELKIRREGDEIYGPGIYDMKSGAYLPYYAYRHLHRLGGTTKLPVTFLYVSEEEVGSPISQEIIEEEARKAKYVLVTEPARDGGKVVVARKGVGRFVMKITGRPAHAGAKHEDGRSAISELANQIRAIDAMVDYERGVTTNVGMISGGTAVNVVARDVVAEIDLRVLTKEDGEEMTAKILGLKALTPDVSVEVTGGMNRPPFEATEESLKLFEHAKVCAAEAGLTLEATESTGGGSDGNFTAALGVPTLDGLGADGAGAHTLEEKIFFSSLEPRAKMWVRLLETLE</sequence>
<proteinExistence type="predicted"/>
<dbReference type="KEGG" id="naci:NUH88_03960"/>
<dbReference type="SUPFAM" id="SSF53187">
    <property type="entry name" value="Zn-dependent exopeptidases"/>
    <property type="match status" value="1"/>
</dbReference>
<dbReference type="PANTHER" id="PTHR43808">
    <property type="entry name" value="ACETYLORNITHINE DEACETYLASE"/>
    <property type="match status" value="1"/>
</dbReference>
<dbReference type="InterPro" id="IPR017150">
    <property type="entry name" value="Pept_M20_glutamate_carboxypep"/>
</dbReference>
<feature type="active site" evidence="3">
    <location>
        <position position="90"/>
    </location>
</feature>
<dbReference type="GO" id="GO:0016787">
    <property type="term" value="F:hydrolase activity"/>
    <property type="evidence" value="ECO:0007669"/>
    <property type="project" value="UniProtKB-KW"/>
</dbReference>
<keyword evidence="2" id="KW-0378">Hydrolase</keyword>
<gene>
    <name evidence="5" type="ORF">NUH88_03960</name>
</gene>
<dbReference type="InterPro" id="IPR002933">
    <property type="entry name" value="Peptidase_M20"/>
</dbReference>
<evidence type="ECO:0000259" key="4">
    <source>
        <dbReference type="Pfam" id="PF07687"/>
    </source>
</evidence>
<dbReference type="InterPro" id="IPR050072">
    <property type="entry name" value="Peptidase_M20A"/>
</dbReference>
<evidence type="ECO:0000256" key="3">
    <source>
        <dbReference type="PIRSR" id="PIRSR037238-1"/>
    </source>
</evidence>
<dbReference type="InterPro" id="IPR011650">
    <property type="entry name" value="Peptidase_M20_dimer"/>
</dbReference>
<dbReference type="PIRSF" id="PIRSF037238">
    <property type="entry name" value="Carboxypeptidase_G2"/>
    <property type="match status" value="1"/>
</dbReference>
<dbReference type="AlphaFoldDB" id="A0A9J7AT44"/>
<evidence type="ECO:0000256" key="2">
    <source>
        <dbReference type="ARBA" id="ARBA00022801"/>
    </source>
</evidence>